<evidence type="ECO:0000256" key="1">
    <source>
        <dbReference type="SAM" id="Phobius"/>
    </source>
</evidence>
<evidence type="ECO:0000313" key="3">
    <source>
        <dbReference type="Proteomes" id="UP001156641"/>
    </source>
</evidence>
<dbReference type="Proteomes" id="UP001156641">
    <property type="component" value="Unassembled WGS sequence"/>
</dbReference>
<proteinExistence type="predicted"/>
<evidence type="ECO:0000313" key="2">
    <source>
        <dbReference type="EMBL" id="GLR66336.1"/>
    </source>
</evidence>
<dbReference type="RefSeq" id="WP_284257014.1">
    <property type="nucleotide sequence ID" value="NZ_BSOS01000013.1"/>
</dbReference>
<dbReference type="PANTHER" id="PTHR32309">
    <property type="entry name" value="TYROSINE-PROTEIN KINASE"/>
    <property type="match status" value="1"/>
</dbReference>
<keyword evidence="1" id="KW-0472">Membrane</keyword>
<feature type="transmembrane region" description="Helical" evidence="1">
    <location>
        <begin position="378"/>
        <end position="402"/>
    </location>
</feature>
<keyword evidence="1" id="KW-1133">Transmembrane helix</keyword>
<comment type="caution">
    <text evidence="2">The sequence shown here is derived from an EMBL/GenBank/DDBJ whole genome shotgun (WGS) entry which is preliminary data.</text>
</comment>
<accession>A0ABQ6A1N1</accession>
<keyword evidence="3" id="KW-1185">Reference proteome</keyword>
<organism evidence="2 3">
    <name type="scientific">Acidocella aquatica</name>
    <dbReference type="NCBI Taxonomy" id="1922313"/>
    <lineage>
        <taxon>Bacteria</taxon>
        <taxon>Pseudomonadati</taxon>
        <taxon>Pseudomonadota</taxon>
        <taxon>Alphaproteobacteria</taxon>
        <taxon>Acetobacterales</taxon>
        <taxon>Acidocellaceae</taxon>
        <taxon>Acidocella</taxon>
    </lineage>
</organism>
<dbReference type="PANTHER" id="PTHR32309:SF13">
    <property type="entry name" value="FERRIC ENTEROBACTIN TRANSPORT PROTEIN FEPE"/>
    <property type="match status" value="1"/>
</dbReference>
<dbReference type="InterPro" id="IPR050445">
    <property type="entry name" value="Bact_polysacc_biosynth/exp"/>
</dbReference>
<sequence>MDIDDLIGLAGTDRRQESLPLARPHAPGGAARVYSLRQRLRRHARAISFLACAVLPGIVAAGYEYGCATGQYVSEFKLLVRQQAPETSGQNSIISGLGGGNPMLAMIEDSEVVQQYIGSHQILADLAPSLSLDRIFASPRADWLSRLTPGQPPEKQLLYWQSMVHPYFDLSSGVITVRVRAFSPADALTVARAVLASSEALVNQMSLQARQNSLAYAAQTADAAQAALLADEANLASYRNQYSVLFPEMTAAATSSVDEGLSSRLAEDQATLASLTSLGQTDASPQVQTLRARIAATQAQISHVGAALASAGGGTQTLASVLSGYNTLVERQKLDEELYDSDLLNLQNARNSAAQKSIYLETFVQPNLPVASTYPVRWLATAETALAGFIAWVLLTLVANIIRDQVD</sequence>
<keyword evidence="1" id="KW-0812">Transmembrane</keyword>
<protein>
    <submittedName>
        <fullName evidence="2">Capsule polysaccharide transporter</fullName>
    </submittedName>
</protein>
<gene>
    <name evidence="2" type="primary">wcbD</name>
    <name evidence="2" type="ORF">GCM10010909_10160</name>
</gene>
<reference evidence="3" key="1">
    <citation type="journal article" date="2019" name="Int. J. Syst. Evol. Microbiol.">
        <title>The Global Catalogue of Microorganisms (GCM) 10K type strain sequencing project: providing services to taxonomists for standard genome sequencing and annotation.</title>
        <authorList>
            <consortium name="The Broad Institute Genomics Platform"/>
            <consortium name="The Broad Institute Genome Sequencing Center for Infectious Disease"/>
            <person name="Wu L."/>
            <person name="Ma J."/>
        </authorList>
    </citation>
    <scope>NUCLEOTIDE SEQUENCE [LARGE SCALE GENOMIC DNA]</scope>
    <source>
        <strain evidence="3">NBRC 112502</strain>
    </source>
</reference>
<dbReference type="EMBL" id="BSOS01000013">
    <property type="protein sequence ID" value="GLR66336.1"/>
    <property type="molecule type" value="Genomic_DNA"/>
</dbReference>
<name>A0ABQ6A1N1_9PROT</name>